<dbReference type="Proteomes" id="UP000184420">
    <property type="component" value="Unassembled WGS sequence"/>
</dbReference>
<keyword evidence="2" id="KW-1185">Reference proteome</keyword>
<dbReference type="EMBL" id="FRBL01000004">
    <property type="protein sequence ID" value="SHL72626.1"/>
    <property type="molecule type" value="Genomic_DNA"/>
</dbReference>
<dbReference type="AlphaFoldDB" id="A0A1M7CZH9"/>
<reference evidence="1 2" key="1">
    <citation type="submission" date="2016-11" db="EMBL/GenBank/DDBJ databases">
        <authorList>
            <person name="Jaros S."/>
            <person name="Januszkiewicz K."/>
            <person name="Wedrychowicz H."/>
        </authorList>
    </citation>
    <scope>NUCLEOTIDE SEQUENCE [LARGE SCALE GENOMIC DNA]</scope>
    <source>
        <strain evidence="1 2">DSM 27406</strain>
    </source>
</reference>
<accession>A0A1M7CZH9</accession>
<name>A0A1M7CZH9_9BACT</name>
<evidence type="ECO:0000313" key="2">
    <source>
        <dbReference type="Proteomes" id="UP000184420"/>
    </source>
</evidence>
<dbReference type="STRING" id="1419482.SAMN05444266_104540"/>
<organism evidence="1 2">
    <name type="scientific">Chitinophaga jiangningensis</name>
    <dbReference type="NCBI Taxonomy" id="1419482"/>
    <lineage>
        <taxon>Bacteria</taxon>
        <taxon>Pseudomonadati</taxon>
        <taxon>Bacteroidota</taxon>
        <taxon>Chitinophagia</taxon>
        <taxon>Chitinophagales</taxon>
        <taxon>Chitinophagaceae</taxon>
        <taxon>Chitinophaga</taxon>
    </lineage>
</organism>
<proteinExistence type="predicted"/>
<evidence type="ECO:0000313" key="1">
    <source>
        <dbReference type="EMBL" id="SHL72626.1"/>
    </source>
</evidence>
<protein>
    <submittedName>
        <fullName evidence="1">Uncharacterized protein</fullName>
    </submittedName>
</protein>
<sequence length="46" mass="5299">MGFYNFGIEFRNCKIPGTRCTLKKETHDWLSVNYRAQSGIVCAMVI</sequence>
<gene>
    <name evidence="1" type="ORF">SAMN05444266_104540</name>
</gene>